<dbReference type="OrthoDB" id="9883410at2"/>
<dbReference type="STRING" id="573061.Clocel_0795"/>
<protein>
    <submittedName>
        <fullName evidence="1">Uncharacterized protein</fullName>
    </submittedName>
</protein>
<gene>
    <name evidence="1" type="ordered locus">Clocel_0795</name>
</gene>
<dbReference type="AlphaFoldDB" id="D9SSG8"/>
<dbReference type="EMBL" id="CP002160">
    <property type="protein sequence ID" value="ADL50565.1"/>
    <property type="molecule type" value="Genomic_DNA"/>
</dbReference>
<evidence type="ECO:0000313" key="1">
    <source>
        <dbReference type="EMBL" id="ADL50565.1"/>
    </source>
</evidence>
<accession>D9SSG8</accession>
<proteinExistence type="predicted"/>
<keyword evidence="2" id="KW-1185">Reference proteome</keyword>
<sequence>MSKDNKSIEQQQEKEINPTVDKDNYLVQVIVDGKVIKEVIALNSTINIVHVGNQSLAADVK</sequence>
<evidence type="ECO:0000313" key="2">
    <source>
        <dbReference type="Proteomes" id="UP000002730"/>
    </source>
</evidence>
<organism evidence="1 2">
    <name type="scientific">Clostridium cellulovorans (strain ATCC 35296 / DSM 3052 / OCM 3 / 743B)</name>
    <dbReference type="NCBI Taxonomy" id="573061"/>
    <lineage>
        <taxon>Bacteria</taxon>
        <taxon>Bacillati</taxon>
        <taxon>Bacillota</taxon>
        <taxon>Clostridia</taxon>
        <taxon>Eubacteriales</taxon>
        <taxon>Clostridiaceae</taxon>
        <taxon>Clostridium</taxon>
    </lineage>
</organism>
<dbReference type="KEGG" id="ccb:Clocel_0795"/>
<dbReference type="HOGENOM" id="CLU_2914271_0_0_9"/>
<dbReference type="RefSeq" id="WP_010073115.1">
    <property type="nucleotide sequence ID" value="NC_014393.1"/>
</dbReference>
<reference evidence="1 2" key="1">
    <citation type="submission" date="2010-08" db="EMBL/GenBank/DDBJ databases">
        <title>Complete sequence of Clostridium cellulovorans 743B.</title>
        <authorList>
            <consortium name="US DOE Joint Genome Institute"/>
            <person name="Lucas S."/>
            <person name="Copeland A."/>
            <person name="Lapidus A."/>
            <person name="Cheng J.-F."/>
            <person name="Bruce D."/>
            <person name="Goodwin L."/>
            <person name="Pitluck S."/>
            <person name="Chertkov O."/>
            <person name="Detter J.C."/>
            <person name="Han C."/>
            <person name="Tapia R."/>
            <person name="Land M."/>
            <person name="Hauser L."/>
            <person name="Chang Y.-J."/>
            <person name="Jeffries C."/>
            <person name="Kyrpides N."/>
            <person name="Ivanova N."/>
            <person name="Mikhailova N."/>
            <person name="Hemme C.L."/>
            <person name="Woyke T."/>
        </authorList>
    </citation>
    <scope>NUCLEOTIDE SEQUENCE [LARGE SCALE GENOMIC DNA]</scope>
    <source>
        <strain evidence="2">ATCC 35296 / DSM 3052 / OCM 3 / 743B</strain>
    </source>
</reference>
<name>D9SSG8_CLOC7</name>
<dbReference type="Proteomes" id="UP000002730">
    <property type="component" value="Chromosome"/>
</dbReference>